<dbReference type="Gene3D" id="3.30.70.120">
    <property type="match status" value="1"/>
</dbReference>
<dbReference type="SUPFAM" id="SSF54913">
    <property type="entry name" value="GlnB-like"/>
    <property type="match status" value="1"/>
</dbReference>
<dbReference type="EMBL" id="JXYS01000017">
    <property type="protein sequence ID" value="KJF18460.1"/>
    <property type="molecule type" value="Genomic_DNA"/>
</dbReference>
<organism evidence="2 3">
    <name type="scientific">Acidithrix ferrooxidans</name>
    <dbReference type="NCBI Taxonomy" id="1280514"/>
    <lineage>
        <taxon>Bacteria</taxon>
        <taxon>Bacillati</taxon>
        <taxon>Actinomycetota</taxon>
        <taxon>Acidimicrobiia</taxon>
        <taxon>Acidimicrobiales</taxon>
        <taxon>Acidimicrobiaceae</taxon>
        <taxon>Acidithrix</taxon>
    </lineage>
</organism>
<sequence>MMMIHVYLTEGDREKRASLADVVLRELHDNSLATGATLLRAVGGFGEHREIHKATILNPEAHLPLVIEFFEENDDAMRAVNYLKKHPGLKIISWPITIHQ</sequence>
<gene>
    <name evidence="2" type="ORF">AXFE_06900</name>
</gene>
<evidence type="ECO:0000313" key="2">
    <source>
        <dbReference type="EMBL" id="KJF18460.1"/>
    </source>
</evidence>
<keyword evidence="3" id="KW-1185">Reference proteome</keyword>
<dbReference type="STRING" id="1280514.AXFE_06900"/>
<comment type="caution">
    <text evidence="2">The sequence shown here is derived from an EMBL/GenBank/DDBJ whole genome shotgun (WGS) entry which is preliminary data.</text>
</comment>
<proteinExistence type="inferred from homology"/>
<dbReference type="RefSeq" id="WP_052604462.1">
    <property type="nucleotide sequence ID" value="NZ_JXYS01000017.1"/>
</dbReference>
<evidence type="ECO:0000256" key="1">
    <source>
        <dbReference type="ARBA" id="ARBA00010554"/>
    </source>
</evidence>
<name>A0A0D8HKH5_9ACTN</name>
<dbReference type="InterPro" id="IPR003793">
    <property type="entry name" value="UPF0166"/>
</dbReference>
<dbReference type="InterPro" id="IPR015867">
    <property type="entry name" value="N-reg_PII/ATP_PRibTrfase_C"/>
</dbReference>
<dbReference type="InterPro" id="IPR011322">
    <property type="entry name" value="N-reg_PII-like_a/b"/>
</dbReference>
<dbReference type="PANTHER" id="PTHR35983:SF1">
    <property type="entry name" value="UPF0166 PROTEIN TM_0021"/>
    <property type="match status" value="1"/>
</dbReference>
<accession>A0A0D8HKH5</accession>
<comment type="similarity">
    <text evidence="1">Belongs to the UPF0166 family.</text>
</comment>
<protein>
    <submittedName>
        <fullName evidence="2">Uncharacterized protein</fullName>
    </submittedName>
</protein>
<dbReference type="PANTHER" id="PTHR35983">
    <property type="entry name" value="UPF0166 PROTEIN TM_0021"/>
    <property type="match status" value="1"/>
</dbReference>
<dbReference type="AlphaFoldDB" id="A0A0D8HKH5"/>
<dbReference type="Proteomes" id="UP000032360">
    <property type="component" value="Unassembled WGS sequence"/>
</dbReference>
<reference evidence="2 3" key="1">
    <citation type="submission" date="2015-01" db="EMBL/GenBank/DDBJ databases">
        <title>Draft genome of the acidophilic iron oxidizer Acidithrix ferrooxidans strain Py-F3.</title>
        <authorList>
            <person name="Poehlein A."/>
            <person name="Eisen S."/>
            <person name="Schloemann M."/>
            <person name="Johnson B.D."/>
            <person name="Daniel R."/>
            <person name="Muehling M."/>
        </authorList>
    </citation>
    <scope>NUCLEOTIDE SEQUENCE [LARGE SCALE GENOMIC DNA]</scope>
    <source>
        <strain evidence="2 3">Py-F3</strain>
    </source>
</reference>
<evidence type="ECO:0000313" key="3">
    <source>
        <dbReference type="Proteomes" id="UP000032360"/>
    </source>
</evidence>
<dbReference type="Pfam" id="PF02641">
    <property type="entry name" value="DUF190"/>
    <property type="match status" value="1"/>
</dbReference>
<dbReference type="OrthoDB" id="9795599at2"/>